<keyword evidence="5 7" id="KW-0326">Glycosidase</keyword>
<protein>
    <recommendedName>
        <fullName evidence="8">Glycoside hydrolase family 5 domain-containing protein</fullName>
    </recommendedName>
</protein>
<evidence type="ECO:0000256" key="1">
    <source>
        <dbReference type="ARBA" id="ARBA00005641"/>
    </source>
</evidence>
<dbReference type="InterPro" id="IPR018087">
    <property type="entry name" value="Glyco_hydro_5_CS"/>
</dbReference>
<dbReference type="InterPro" id="IPR001547">
    <property type="entry name" value="Glyco_hydro_5"/>
</dbReference>
<evidence type="ECO:0000313" key="10">
    <source>
        <dbReference type="Proteomes" id="UP001146120"/>
    </source>
</evidence>
<dbReference type="PANTHER" id="PTHR35923:SF2">
    <property type="entry name" value="ENDOGLUCANASE"/>
    <property type="match status" value="1"/>
</dbReference>
<keyword evidence="10" id="KW-1185">Reference proteome</keyword>
<dbReference type="Gene3D" id="3.20.20.80">
    <property type="entry name" value="Glycosidases"/>
    <property type="match status" value="1"/>
</dbReference>
<dbReference type="AlphaFoldDB" id="A0AAV2YVF4"/>
<evidence type="ECO:0000313" key="9">
    <source>
        <dbReference type="EMBL" id="DAZ97238.1"/>
    </source>
</evidence>
<dbReference type="Pfam" id="PF00150">
    <property type="entry name" value="Cellulase"/>
    <property type="match status" value="1"/>
</dbReference>
<evidence type="ECO:0000256" key="3">
    <source>
        <dbReference type="ARBA" id="ARBA00023001"/>
    </source>
</evidence>
<dbReference type="GO" id="GO:0004553">
    <property type="term" value="F:hydrolase activity, hydrolyzing O-glycosyl compounds"/>
    <property type="evidence" value="ECO:0007669"/>
    <property type="project" value="InterPro"/>
</dbReference>
<dbReference type="GO" id="GO:0030245">
    <property type="term" value="P:cellulose catabolic process"/>
    <property type="evidence" value="ECO:0007669"/>
    <property type="project" value="UniProtKB-KW"/>
</dbReference>
<reference evidence="9" key="1">
    <citation type="submission" date="2022-11" db="EMBL/GenBank/DDBJ databases">
        <authorList>
            <person name="Morgan W.R."/>
            <person name="Tartar A."/>
        </authorList>
    </citation>
    <scope>NUCLEOTIDE SEQUENCE</scope>
    <source>
        <strain evidence="9">ARSEF 373</strain>
    </source>
</reference>
<keyword evidence="6" id="KW-0624">Polysaccharide degradation</keyword>
<evidence type="ECO:0000256" key="6">
    <source>
        <dbReference type="ARBA" id="ARBA00023326"/>
    </source>
</evidence>
<keyword evidence="3" id="KW-0136">Cellulose degradation</keyword>
<keyword evidence="2 7" id="KW-0378">Hydrolase</keyword>
<evidence type="ECO:0000256" key="2">
    <source>
        <dbReference type="ARBA" id="ARBA00022801"/>
    </source>
</evidence>
<evidence type="ECO:0000256" key="5">
    <source>
        <dbReference type="ARBA" id="ARBA00023295"/>
    </source>
</evidence>
<sequence>MWDNDNNGTTADHIVEFLSENKFNAVRLPVMVSAILDNKKPNTKLINSQTNPTISVDSYLGLLQSIVSALQFRKIGVLISMHTLTADTAGKVWFQSGVLTEKEFLGAIDTLTSKLCTEDYWNILGIDIKNEPFGATWGDGSDTDFRDGAQRIANRMFKGCDRWMGFVEGINGRHSLTVNGDTFEYGDWYGGGLQGAKKAPVEFTVEDKLVWAPHYYTPAVYPQPYLYKSSTAGDDGVLTKYVELDDDTLFARVESTMKDMFGFLASSSSPALVLGEFGGLYAEDKHPKKTAKRCTDYTIKVMTSTEGYAGGFVWSLNPESLYAYNPADTKGSFYEGLVDLTWMRANDEYLEALSAMDSMPNLAPLPCFKRNATKN</sequence>
<evidence type="ECO:0000256" key="7">
    <source>
        <dbReference type="RuleBase" id="RU361153"/>
    </source>
</evidence>
<comment type="caution">
    <text evidence="9">The sequence shown here is derived from an EMBL/GenBank/DDBJ whole genome shotgun (WGS) entry which is preliminary data.</text>
</comment>
<organism evidence="9 10">
    <name type="scientific">Lagenidium giganteum</name>
    <dbReference type="NCBI Taxonomy" id="4803"/>
    <lineage>
        <taxon>Eukaryota</taxon>
        <taxon>Sar</taxon>
        <taxon>Stramenopiles</taxon>
        <taxon>Oomycota</taxon>
        <taxon>Peronosporomycetes</taxon>
        <taxon>Pythiales</taxon>
        <taxon>Pythiaceae</taxon>
    </lineage>
</organism>
<evidence type="ECO:0000256" key="4">
    <source>
        <dbReference type="ARBA" id="ARBA00023277"/>
    </source>
</evidence>
<keyword evidence="4" id="KW-0119">Carbohydrate metabolism</keyword>
<accession>A0AAV2YVF4</accession>
<dbReference type="SUPFAM" id="SSF51445">
    <property type="entry name" value="(Trans)glycosidases"/>
    <property type="match status" value="1"/>
</dbReference>
<dbReference type="EMBL" id="DAKRPA010000142">
    <property type="protein sequence ID" value="DAZ97238.1"/>
    <property type="molecule type" value="Genomic_DNA"/>
</dbReference>
<dbReference type="Proteomes" id="UP001146120">
    <property type="component" value="Unassembled WGS sequence"/>
</dbReference>
<reference evidence="9" key="2">
    <citation type="journal article" date="2023" name="Microbiol Resour">
        <title>Decontamination and Annotation of the Draft Genome Sequence of the Oomycete Lagenidium giganteum ARSEF 373.</title>
        <authorList>
            <person name="Morgan W.R."/>
            <person name="Tartar A."/>
        </authorList>
    </citation>
    <scope>NUCLEOTIDE SEQUENCE</scope>
    <source>
        <strain evidence="9">ARSEF 373</strain>
    </source>
</reference>
<feature type="domain" description="Glycoside hydrolase family 5" evidence="8">
    <location>
        <begin position="5"/>
        <end position="319"/>
    </location>
</feature>
<proteinExistence type="inferred from homology"/>
<gene>
    <name evidence="9" type="ORF">N0F65_010400</name>
</gene>
<dbReference type="PANTHER" id="PTHR35923">
    <property type="entry name" value="MAJOR EXTRACELLULAR ENDOGLUCANASE"/>
    <property type="match status" value="1"/>
</dbReference>
<dbReference type="InterPro" id="IPR017853">
    <property type="entry name" value="GH"/>
</dbReference>
<name>A0AAV2YVF4_9STRA</name>
<evidence type="ECO:0000259" key="8">
    <source>
        <dbReference type="Pfam" id="PF00150"/>
    </source>
</evidence>
<dbReference type="PROSITE" id="PS00659">
    <property type="entry name" value="GLYCOSYL_HYDROL_F5"/>
    <property type="match status" value="1"/>
</dbReference>
<comment type="similarity">
    <text evidence="1 7">Belongs to the glycosyl hydrolase 5 (cellulase A) family.</text>
</comment>